<keyword evidence="3" id="KW-1185">Reference proteome</keyword>
<reference evidence="2 3" key="1">
    <citation type="submission" date="2017-04" db="EMBL/GenBank/DDBJ databases">
        <authorList>
            <person name="Afonso C.L."/>
            <person name="Miller P.J."/>
            <person name="Scott M.A."/>
            <person name="Spackman E."/>
            <person name="Goraichik I."/>
            <person name="Dimitrov K.M."/>
            <person name="Suarez D.L."/>
            <person name="Swayne D.E."/>
        </authorList>
    </citation>
    <scope>NUCLEOTIDE SEQUENCE [LARGE SCALE GENOMIC DNA]</scope>
    <source>
        <strain evidence="2 3">DSM 19625</strain>
    </source>
</reference>
<dbReference type="GO" id="GO:0016853">
    <property type="term" value="F:isomerase activity"/>
    <property type="evidence" value="ECO:0007669"/>
    <property type="project" value="UniProtKB-KW"/>
</dbReference>
<proteinExistence type="predicted"/>
<dbReference type="STRING" id="475255.SAMN04488101_11126"/>
<name>A0A1W2EA13_9SPHI</name>
<dbReference type="AlphaFoldDB" id="A0A1W2EA13"/>
<dbReference type="InterPro" id="IPR036249">
    <property type="entry name" value="Thioredoxin-like_sf"/>
</dbReference>
<protein>
    <submittedName>
        <fullName evidence="2">Thiol-disulfide isomerase or thioredoxin</fullName>
    </submittedName>
</protein>
<feature type="domain" description="Thioredoxin" evidence="1">
    <location>
        <begin position="28"/>
        <end position="174"/>
    </location>
</feature>
<gene>
    <name evidence="2" type="ORF">SAMN04488101_11126</name>
</gene>
<sequence length="198" mass="22739">MKKWIVITWLILLFSAVAALFWYSDWVYQQPTPVPENYQTTNFGQLITLKAPLAALKNKPLFLHFFNPDCPCSRFNIKNFKSLVKQYNTQVNFSVVVMTTKNYTIEEIQKKFDLNIPVLFDSAIATSCGVYSTPQAVLLDNDHKLYYRGNYNKSRYCTEEKTNYAKMAITGLLNDHATIAFNKSALQAYGCQLPNCTK</sequence>
<evidence type="ECO:0000259" key="1">
    <source>
        <dbReference type="PROSITE" id="PS51352"/>
    </source>
</evidence>
<dbReference type="InterPro" id="IPR013766">
    <property type="entry name" value="Thioredoxin_domain"/>
</dbReference>
<dbReference type="Pfam" id="PF20029">
    <property type="entry name" value="DUF6436"/>
    <property type="match status" value="1"/>
</dbReference>
<dbReference type="SUPFAM" id="SSF52833">
    <property type="entry name" value="Thioredoxin-like"/>
    <property type="match status" value="1"/>
</dbReference>
<dbReference type="OrthoDB" id="8897581at2"/>
<organism evidence="2 3">
    <name type="scientific">Pedobacter nyackensis</name>
    <dbReference type="NCBI Taxonomy" id="475255"/>
    <lineage>
        <taxon>Bacteria</taxon>
        <taxon>Pseudomonadati</taxon>
        <taxon>Bacteroidota</taxon>
        <taxon>Sphingobacteriia</taxon>
        <taxon>Sphingobacteriales</taxon>
        <taxon>Sphingobacteriaceae</taxon>
        <taxon>Pedobacter</taxon>
    </lineage>
</organism>
<dbReference type="RefSeq" id="WP_084290893.1">
    <property type="nucleotide sequence ID" value="NZ_FWYB01000011.1"/>
</dbReference>
<dbReference type="PROSITE" id="PS51352">
    <property type="entry name" value="THIOREDOXIN_2"/>
    <property type="match status" value="1"/>
</dbReference>
<evidence type="ECO:0000313" key="2">
    <source>
        <dbReference type="EMBL" id="SMD06505.1"/>
    </source>
</evidence>
<dbReference type="InterPro" id="IPR045494">
    <property type="entry name" value="DUF6436"/>
</dbReference>
<dbReference type="Proteomes" id="UP000192678">
    <property type="component" value="Unassembled WGS sequence"/>
</dbReference>
<evidence type="ECO:0000313" key="3">
    <source>
        <dbReference type="Proteomes" id="UP000192678"/>
    </source>
</evidence>
<dbReference type="EMBL" id="FWYB01000011">
    <property type="protein sequence ID" value="SMD06505.1"/>
    <property type="molecule type" value="Genomic_DNA"/>
</dbReference>
<keyword evidence="2" id="KW-0413">Isomerase</keyword>
<dbReference type="Gene3D" id="3.40.30.10">
    <property type="entry name" value="Glutaredoxin"/>
    <property type="match status" value="1"/>
</dbReference>
<accession>A0A1W2EA13</accession>